<evidence type="ECO:0000256" key="2">
    <source>
        <dbReference type="SAM" id="SignalP"/>
    </source>
</evidence>
<evidence type="ECO:0000256" key="1">
    <source>
        <dbReference type="SAM" id="Phobius"/>
    </source>
</evidence>
<organism evidence="4 5">
    <name type="scientific">Flavobacterium panici</name>
    <dbReference type="NCBI Taxonomy" id="2654843"/>
    <lineage>
        <taxon>Bacteria</taxon>
        <taxon>Pseudomonadati</taxon>
        <taxon>Bacteroidota</taxon>
        <taxon>Flavobacteriia</taxon>
        <taxon>Flavobacteriales</taxon>
        <taxon>Flavobacteriaceae</taxon>
        <taxon>Flavobacterium</taxon>
    </lineage>
</organism>
<accession>A0A9N8J5W5</accession>
<dbReference type="Proteomes" id="UP000533639">
    <property type="component" value="Unassembled WGS sequence"/>
</dbReference>
<dbReference type="InterPro" id="IPR025403">
    <property type="entry name" value="TgpA-like_C"/>
</dbReference>
<keyword evidence="1" id="KW-0472">Membrane</keyword>
<keyword evidence="1" id="KW-1133">Transmembrane helix</keyword>
<dbReference type="RefSeq" id="WP_180861617.1">
    <property type="nucleotide sequence ID" value="NZ_CAIJDE010000064.1"/>
</dbReference>
<proteinExistence type="predicted"/>
<protein>
    <recommendedName>
        <fullName evidence="3">Protein-glutamine gamma-glutamyltransferase-like C-terminal domain-containing protein</fullName>
    </recommendedName>
</protein>
<name>A0A9N8J5W5_9FLAO</name>
<keyword evidence="2" id="KW-0732">Signal</keyword>
<evidence type="ECO:0000259" key="3">
    <source>
        <dbReference type="Pfam" id="PF13559"/>
    </source>
</evidence>
<feature type="domain" description="Protein-glutamine gamma-glutamyltransferase-like C-terminal" evidence="3">
    <location>
        <begin position="181"/>
        <end position="245"/>
    </location>
</feature>
<feature type="chain" id="PRO_5040228633" description="Protein-glutamine gamma-glutamyltransferase-like C-terminal domain-containing protein" evidence="2">
    <location>
        <begin position="20"/>
        <end position="255"/>
    </location>
</feature>
<comment type="caution">
    <text evidence="4">The sequence shown here is derived from an EMBL/GenBank/DDBJ whole genome shotgun (WGS) entry which is preliminary data.</text>
</comment>
<dbReference type="AlphaFoldDB" id="A0A9N8J5W5"/>
<sequence length="255" mass="30348">MNKILFILSFFLFCSVSNAQDSLVTEDPPKIASIKYSEKDIQIDSDSIESKTFSKNYQKKYTDPDFVYEHKAPEKSLWDRFKDWLASIFRSLFSFSTTEASLNFVGILIRVILTLGVILMIYLIVKAIINKEGQWIFGKNSNKRTVYYSDIEKNIHLLDFEKLIKESLESGEKRAAIRYYYLWLLKIMAQNNYIEWDIEKTNSDYLYELQRPAHREEFTYLSYLYNYIWYGEFEIDETTFNKAQSRFKNAIKTFS</sequence>
<dbReference type="Pfam" id="PF13559">
    <property type="entry name" value="DUF4129"/>
    <property type="match status" value="1"/>
</dbReference>
<reference evidence="4 5" key="1">
    <citation type="submission" date="2020-06" db="EMBL/GenBank/DDBJ databases">
        <authorList>
            <person name="Criscuolo A."/>
        </authorList>
    </citation>
    <scope>NUCLEOTIDE SEQUENCE [LARGE SCALE GENOMIC DNA]</scope>
    <source>
        <strain evidence="4">PXU-55</strain>
    </source>
</reference>
<feature type="signal peptide" evidence="2">
    <location>
        <begin position="1"/>
        <end position="19"/>
    </location>
</feature>
<feature type="transmembrane region" description="Helical" evidence="1">
    <location>
        <begin position="102"/>
        <end position="125"/>
    </location>
</feature>
<evidence type="ECO:0000313" key="4">
    <source>
        <dbReference type="EMBL" id="CAC9976865.1"/>
    </source>
</evidence>
<keyword evidence="1" id="KW-0812">Transmembrane</keyword>
<gene>
    <name evidence="4" type="ORF">FLAPXU55_04593</name>
</gene>
<dbReference type="EMBL" id="CAIJDE010000064">
    <property type="protein sequence ID" value="CAC9976865.1"/>
    <property type="molecule type" value="Genomic_DNA"/>
</dbReference>
<evidence type="ECO:0000313" key="5">
    <source>
        <dbReference type="Proteomes" id="UP000533639"/>
    </source>
</evidence>
<keyword evidence="5" id="KW-1185">Reference proteome</keyword>